<gene>
    <name evidence="2" type="ORF">D7X32_09825</name>
</gene>
<dbReference type="GO" id="GO:0016798">
    <property type="term" value="F:hydrolase activity, acting on glycosyl bonds"/>
    <property type="evidence" value="ECO:0007669"/>
    <property type="project" value="UniProtKB-KW"/>
</dbReference>
<dbReference type="Gene3D" id="3.90.400.10">
    <property type="entry name" value="Oligo-1,6-glucosidase, Domain 2"/>
    <property type="match status" value="1"/>
</dbReference>
<dbReference type="Gene3D" id="3.20.20.80">
    <property type="entry name" value="Glycosidases"/>
    <property type="match status" value="1"/>
</dbReference>
<evidence type="ECO:0000313" key="3">
    <source>
        <dbReference type="Proteomes" id="UP000268313"/>
    </source>
</evidence>
<evidence type="ECO:0000313" key="2">
    <source>
        <dbReference type="EMBL" id="RKH04882.1"/>
    </source>
</evidence>
<dbReference type="PANTHER" id="PTHR10357">
    <property type="entry name" value="ALPHA-AMYLASE FAMILY MEMBER"/>
    <property type="match status" value="1"/>
</dbReference>
<protein>
    <submittedName>
        <fullName evidence="2">DUF3459 domain-containing protein</fullName>
    </submittedName>
</protein>
<reference evidence="3" key="1">
    <citation type="submission" date="2018-09" db="EMBL/GenBank/DDBJ databases">
        <authorList>
            <person name="Livingstone P.G."/>
            <person name="Whitworth D.E."/>
        </authorList>
    </citation>
    <scope>NUCLEOTIDE SEQUENCE [LARGE SCALE GENOMIC DNA]</scope>
    <source>
        <strain evidence="3">CA043D</strain>
    </source>
</reference>
<dbReference type="Proteomes" id="UP000268313">
    <property type="component" value="Unassembled WGS sequence"/>
</dbReference>
<comment type="caution">
    <text evidence="2">The sequence shown here is derived from an EMBL/GenBank/DDBJ whole genome shotgun (WGS) entry which is preliminary data.</text>
</comment>
<dbReference type="InterPro" id="IPR045857">
    <property type="entry name" value="O16G_dom_2"/>
</dbReference>
<feature type="domain" description="Glycosyl hydrolase family 13 catalytic" evidence="1">
    <location>
        <begin position="65"/>
        <end position="459"/>
    </location>
</feature>
<keyword evidence="3" id="KW-1185">Reference proteome</keyword>
<organism evidence="2 3">
    <name type="scientific">Corallococcus carmarthensis</name>
    <dbReference type="NCBI Taxonomy" id="2316728"/>
    <lineage>
        <taxon>Bacteria</taxon>
        <taxon>Pseudomonadati</taxon>
        <taxon>Myxococcota</taxon>
        <taxon>Myxococcia</taxon>
        <taxon>Myxococcales</taxon>
        <taxon>Cystobacterineae</taxon>
        <taxon>Myxococcaceae</taxon>
        <taxon>Corallococcus</taxon>
    </lineage>
</organism>
<dbReference type="EMBL" id="RAWE01000024">
    <property type="protein sequence ID" value="RKH04882.1"/>
    <property type="molecule type" value="Genomic_DNA"/>
</dbReference>
<dbReference type="SMART" id="SM00642">
    <property type="entry name" value="Aamy"/>
    <property type="match status" value="1"/>
</dbReference>
<accession>A0A3A8KR72</accession>
<dbReference type="PANTHER" id="PTHR10357:SF214">
    <property type="entry name" value="GLUCOSYLGLYCERATE PHOSPHORYLASE"/>
    <property type="match status" value="1"/>
</dbReference>
<dbReference type="InterPro" id="IPR006047">
    <property type="entry name" value="GH13_cat_dom"/>
</dbReference>
<name>A0A3A8KR72_9BACT</name>
<dbReference type="Pfam" id="PF00128">
    <property type="entry name" value="Alpha-amylase"/>
    <property type="match status" value="1"/>
</dbReference>
<dbReference type="InterPro" id="IPR017853">
    <property type="entry name" value="GH"/>
</dbReference>
<sequence>MSTSGNTATPVHAPARARLGDALGQLYGTERAEALVRELAPAAEGVRARLKPGRAAVHARPAVIAVYPDHVLDGGLAPLAALRRFLEEEVGGVGPALLHVLPPYVSDGDDGFAVVDHQAVHPRLGGWEDLERLSEVGGGLMLDLVMNHVSTSHPAFRDVLRGEGRPGDFHLFSEPRAIEWGTRVRTSSILQRFDTGTRAVWAWCTYGRSQVDLNHGSPDVFLSMAETLLRLVEAGARVVRLDAIPHVWKRVPGGPHQPEAKLLVRALRAVADLVDPSVRLLAETDHRSGARCYLGEELAQHDNHLAVPLLVFAAALAGESGPLVDWVNASAADAHGRDGYAFLQTHDGVHLRPMDPPLDAPTLRRVMERMERAGVRVSHADVGGEARPYELNSSLHRIFSTEAGLDVERYLAAHALLFALPATPCLYFPTLFGLPDAVGVEPSNPRAANRHRYADGALRAWVRQPVHALILKSMISLIRLRDQTPALREDRGCEARMPAPGVLHLARGHGRQPLHVLVNFGAAPVSVPVPFREWKDLLGGRQGQGDVLLAPSEALWLVEPGSGDPT</sequence>
<dbReference type="OrthoDB" id="9805159at2"/>
<proteinExistence type="predicted"/>
<dbReference type="AlphaFoldDB" id="A0A3A8KR72"/>
<dbReference type="RefSeq" id="WP_120602254.1">
    <property type="nucleotide sequence ID" value="NZ_RAWE01000024.1"/>
</dbReference>
<dbReference type="GO" id="GO:0005975">
    <property type="term" value="P:carbohydrate metabolic process"/>
    <property type="evidence" value="ECO:0007669"/>
    <property type="project" value="InterPro"/>
</dbReference>
<dbReference type="SUPFAM" id="SSF51445">
    <property type="entry name" value="(Trans)glycosidases"/>
    <property type="match status" value="1"/>
</dbReference>
<evidence type="ECO:0000259" key="1">
    <source>
        <dbReference type="SMART" id="SM00642"/>
    </source>
</evidence>